<organism evidence="1 2">
    <name type="scientific">Coniosporium tulheliwenetii</name>
    <dbReference type="NCBI Taxonomy" id="3383036"/>
    <lineage>
        <taxon>Eukaryota</taxon>
        <taxon>Fungi</taxon>
        <taxon>Dikarya</taxon>
        <taxon>Ascomycota</taxon>
        <taxon>Pezizomycotina</taxon>
        <taxon>Dothideomycetes</taxon>
        <taxon>Dothideomycetes incertae sedis</taxon>
        <taxon>Coniosporium</taxon>
    </lineage>
</organism>
<keyword evidence="2" id="KW-1185">Reference proteome</keyword>
<comment type="caution">
    <text evidence="1">The sequence shown here is derived from an EMBL/GenBank/DDBJ whole genome shotgun (WGS) entry which is preliminary data.</text>
</comment>
<accession>A0ACC2ZHI7</accession>
<dbReference type="EMBL" id="JAPDRP010000005">
    <property type="protein sequence ID" value="KAJ9646977.1"/>
    <property type="molecule type" value="Genomic_DNA"/>
</dbReference>
<evidence type="ECO:0000313" key="1">
    <source>
        <dbReference type="EMBL" id="KAJ9646977.1"/>
    </source>
</evidence>
<proteinExistence type="predicted"/>
<protein>
    <submittedName>
        <fullName evidence="1">Uncharacterized protein</fullName>
    </submittedName>
</protein>
<name>A0ACC2ZHI7_9PEZI</name>
<dbReference type="Proteomes" id="UP001172680">
    <property type="component" value="Unassembled WGS sequence"/>
</dbReference>
<gene>
    <name evidence="1" type="ORF">H2199_001963</name>
</gene>
<evidence type="ECO:0000313" key="2">
    <source>
        <dbReference type="Proteomes" id="UP001172680"/>
    </source>
</evidence>
<reference evidence="1" key="1">
    <citation type="submission" date="2022-10" db="EMBL/GenBank/DDBJ databases">
        <title>Culturing micro-colonial fungi from biological soil crusts in the Mojave desert and describing Neophaeococcomyces mojavensis, and introducing the new genera and species Taxawa tesnikishii.</title>
        <authorList>
            <person name="Kurbessoian T."/>
            <person name="Stajich J.E."/>
        </authorList>
    </citation>
    <scope>NUCLEOTIDE SEQUENCE</scope>
    <source>
        <strain evidence="1">JES_115</strain>
    </source>
</reference>
<sequence>MACIKRVWDYRAWDLGLIKELLLERSEESLKETSFTDVSSSKDEGIQGDDEDKDKDEGDDGHEWDEGDEWDQGDQEEGRGEADIEEDETEADENEAEDLTWTGLKDNKLGGAVSELLEFLFELNVMFITDEFTNRRPSSNLVVYFSGALGFSADAKSF</sequence>